<dbReference type="AlphaFoldDB" id="A0A939PI73"/>
<evidence type="ECO:0000313" key="7">
    <source>
        <dbReference type="EMBL" id="MBO2453176.1"/>
    </source>
</evidence>
<gene>
    <name evidence="7" type="ORF">J4573_39205</name>
</gene>
<evidence type="ECO:0000256" key="4">
    <source>
        <dbReference type="ARBA" id="ARBA00022840"/>
    </source>
</evidence>
<dbReference type="GO" id="GO:0015807">
    <property type="term" value="P:L-amino acid transport"/>
    <property type="evidence" value="ECO:0007669"/>
    <property type="project" value="TreeGrafter"/>
</dbReference>
<dbReference type="PANTHER" id="PTHR43820:SF5">
    <property type="entry name" value="HIGH-AFFINITY BRANCHED-CHAIN AMINO ACID TRANSPORT ATP-BINDING PROTEIN"/>
    <property type="match status" value="1"/>
</dbReference>
<keyword evidence="8" id="KW-1185">Reference proteome</keyword>
<comment type="similarity">
    <text evidence="1">Belongs to the ABC transporter superfamily.</text>
</comment>
<dbReference type="PANTHER" id="PTHR43820">
    <property type="entry name" value="HIGH-AFFINITY BRANCHED-CHAIN AMINO ACID TRANSPORT ATP-BINDING PROTEIN LIVF"/>
    <property type="match status" value="1"/>
</dbReference>
<dbReference type="RefSeq" id="WP_208261195.1">
    <property type="nucleotide sequence ID" value="NZ_JAGEOJ010000019.1"/>
</dbReference>
<keyword evidence="5" id="KW-0029">Amino-acid transport</keyword>
<name>A0A939PI73_9ACTN</name>
<accession>A0A939PI73</accession>
<dbReference type="CDD" id="cd03224">
    <property type="entry name" value="ABC_TM1139_LivF_branched"/>
    <property type="match status" value="1"/>
</dbReference>
<proteinExistence type="inferred from homology"/>
<evidence type="ECO:0000256" key="3">
    <source>
        <dbReference type="ARBA" id="ARBA00022741"/>
    </source>
</evidence>
<dbReference type="SMART" id="SM00382">
    <property type="entry name" value="AAA"/>
    <property type="match status" value="1"/>
</dbReference>
<dbReference type="InterPro" id="IPR052156">
    <property type="entry name" value="BCAA_Transport_ATP-bd_LivF"/>
</dbReference>
<dbReference type="InterPro" id="IPR003439">
    <property type="entry name" value="ABC_transporter-like_ATP-bd"/>
</dbReference>
<dbReference type="GO" id="GO:0005524">
    <property type="term" value="F:ATP binding"/>
    <property type="evidence" value="ECO:0007669"/>
    <property type="project" value="UniProtKB-KW"/>
</dbReference>
<dbReference type="EMBL" id="JAGEOJ010000019">
    <property type="protein sequence ID" value="MBO2453176.1"/>
    <property type="molecule type" value="Genomic_DNA"/>
</dbReference>
<evidence type="ECO:0000256" key="1">
    <source>
        <dbReference type="ARBA" id="ARBA00005417"/>
    </source>
</evidence>
<dbReference type="Gene3D" id="3.40.50.300">
    <property type="entry name" value="P-loop containing nucleotide triphosphate hydrolases"/>
    <property type="match status" value="1"/>
</dbReference>
<keyword evidence="3" id="KW-0547">Nucleotide-binding</keyword>
<dbReference type="GO" id="GO:0015658">
    <property type="term" value="F:branched-chain amino acid transmembrane transporter activity"/>
    <property type="evidence" value="ECO:0007669"/>
    <property type="project" value="TreeGrafter"/>
</dbReference>
<reference evidence="7" key="1">
    <citation type="submission" date="2021-03" db="EMBL/GenBank/DDBJ databases">
        <authorList>
            <person name="Kanchanasin P."/>
            <person name="Saeng-In P."/>
            <person name="Phongsopitanun W."/>
            <person name="Yuki M."/>
            <person name="Kudo T."/>
            <person name="Ohkuma M."/>
            <person name="Tanasupawat S."/>
        </authorList>
    </citation>
    <scope>NUCLEOTIDE SEQUENCE</scope>
    <source>
        <strain evidence="7">GKU 128</strain>
    </source>
</reference>
<dbReference type="PROSITE" id="PS00211">
    <property type="entry name" value="ABC_TRANSPORTER_1"/>
    <property type="match status" value="1"/>
</dbReference>
<comment type="caution">
    <text evidence="7">The sequence shown here is derived from an EMBL/GenBank/DDBJ whole genome shotgun (WGS) entry which is preliminary data.</text>
</comment>
<dbReference type="PROSITE" id="PS50893">
    <property type="entry name" value="ABC_TRANSPORTER_2"/>
    <property type="match status" value="1"/>
</dbReference>
<dbReference type="InterPro" id="IPR003593">
    <property type="entry name" value="AAA+_ATPase"/>
</dbReference>
<keyword evidence="4 7" id="KW-0067">ATP-binding</keyword>
<evidence type="ECO:0000256" key="2">
    <source>
        <dbReference type="ARBA" id="ARBA00022448"/>
    </source>
</evidence>
<protein>
    <submittedName>
        <fullName evidence="7">ABC transporter ATP-binding protein</fullName>
    </submittedName>
</protein>
<evidence type="ECO:0000313" key="8">
    <source>
        <dbReference type="Proteomes" id="UP000669179"/>
    </source>
</evidence>
<keyword evidence="2" id="KW-0813">Transport</keyword>
<dbReference type="GO" id="GO:0016887">
    <property type="term" value="F:ATP hydrolysis activity"/>
    <property type="evidence" value="ECO:0007669"/>
    <property type="project" value="InterPro"/>
</dbReference>
<sequence>MTTLDIKGLATGYGDLRVVSDATLRVDSGSVTALLGRNGAGKTTTLRAVAGLNKINAGTVTLDDADLSRTPPYRRARAGVGYVQEGKRVFGSRTVEENLLLGTYAGRDRARGRELTEEMYERFPVLAQRRKLPAAQLSGGQQQMLAIAQALVAAPSVLMLDEPSAGLAPAIVGQVLEVINDLRARGLAVLLVEQAVDFALAAADRVVVLNVGRTVYSGHADDPDLRDAIQRAYLAEESEPS</sequence>
<dbReference type="SUPFAM" id="SSF52540">
    <property type="entry name" value="P-loop containing nucleoside triphosphate hydrolases"/>
    <property type="match status" value="1"/>
</dbReference>
<evidence type="ECO:0000259" key="6">
    <source>
        <dbReference type="PROSITE" id="PS50893"/>
    </source>
</evidence>
<dbReference type="InterPro" id="IPR027417">
    <property type="entry name" value="P-loop_NTPase"/>
</dbReference>
<dbReference type="Pfam" id="PF00005">
    <property type="entry name" value="ABC_tran"/>
    <property type="match status" value="1"/>
</dbReference>
<dbReference type="InterPro" id="IPR017871">
    <property type="entry name" value="ABC_transporter-like_CS"/>
</dbReference>
<evidence type="ECO:0000256" key="5">
    <source>
        <dbReference type="ARBA" id="ARBA00022970"/>
    </source>
</evidence>
<organism evidence="7 8">
    <name type="scientific">Actinomadura barringtoniae</name>
    <dbReference type="NCBI Taxonomy" id="1427535"/>
    <lineage>
        <taxon>Bacteria</taxon>
        <taxon>Bacillati</taxon>
        <taxon>Actinomycetota</taxon>
        <taxon>Actinomycetes</taxon>
        <taxon>Streptosporangiales</taxon>
        <taxon>Thermomonosporaceae</taxon>
        <taxon>Actinomadura</taxon>
    </lineage>
</organism>
<feature type="domain" description="ABC transporter" evidence="6">
    <location>
        <begin position="4"/>
        <end position="236"/>
    </location>
</feature>
<dbReference type="Proteomes" id="UP000669179">
    <property type="component" value="Unassembled WGS sequence"/>
</dbReference>